<protein>
    <recommendedName>
        <fullName evidence="1">Aminotransferase-like plant mobile domain-containing protein</fullName>
    </recommendedName>
</protein>
<sequence>MIEGYAGDRFVWMPYIAPDIASVSPPLAGVDAMVWCVDALIINFQTVEWYVGDRVLCQFGCSQHISDIPIQLRIDVYGIDKKGKHAKNLALVGEKA</sequence>
<name>A0A9D3VXI9_9ROSI</name>
<evidence type="ECO:0000259" key="1">
    <source>
        <dbReference type="Pfam" id="PF10536"/>
    </source>
</evidence>
<reference evidence="2 3" key="1">
    <citation type="journal article" date="2021" name="Plant Biotechnol. J.">
        <title>Multi-omics assisted identification of the key and species-specific regulatory components of drought-tolerant mechanisms in Gossypium stocksii.</title>
        <authorList>
            <person name="Yu D."/>
            <person name="Ke L."/>
            <person name="Zhang D."/>
            <person name="Wu Y."/>
            <person name="Sun Y."/>
            <person name="Mei J."/>
            <person name="Sun J."/>
            <person name="Sun Y."/>
        </authorList>
    </citation>
    <scope>NUCLEOTIDE SEQUENCE [LARGE SCALE GENOMIC DNA]</scope>
    <source>
        <strain evidence="3">cv. E1</strain>
        <tissue evidence="2">Leaf</tissue>
    </source>
</reference>
<keyword evidence="3" id="KW-1185">Reference proteome</keyword>
<gene>
    <name evidence="2" type="ORF">J1N35_015030</name>
</gene>
<feature type="domain" description="Aminotransferase-like plant mobile" evidence="1">
    <location>
        <begin position="6"/>
        <end position="68"/>
    </location>
</feature>
<accession>A0A9D3VXI9</accession>
<evidence type="ECO:0000313" key="2">
    <source>
        <dbReference type="EMBL" id="KAH1098109.1"/>
    </source>
</evidence>
<proteinExistence type="predicted"/>
<organism evidence="2 3">
    <name type="scientific">Gossypium stocksii</name>
    <dbReference type="NCBI Taxonomy" id="47602"/>
    <lineage>
        <taxon>Eukaryota</taxon>
        <taxon>Viridiplantae</taxon>
        <taxon>Streptophyta</taxon>
        <taxon>Embryophyta</taxon>
        <taxon>Tracheophyta</taxon>
        <taxon>Spermatophyta</taxon>
        <taxon>Magnoliopsida</taxon>
        <taxon>eudicotyledons</taxon>
        <taxon>Gunneridae</taxon>
        <taxon>Pentapetalae</taxon>
        <taxon>rosids</taxon>
        <taxon>malvids</taxon>
        <taxon>Malvales</taxon>
        <taxon>Malvaceae</taxon>
        <taxon>Malvoideae</taxon>
        <taxon>Gossypium</taxon>
    </lineage>
</organism>
<dbReference type="InterPro" id="IPR019557">
    <property type="entry name" value="AminoTfrase-like_pln_mobile"/>
</dbReference>
<comment type="caution">
    <text evidence="2">The sequence shown here is derived from an EMBL/GenBank/DDBJ whole genome shotgun (WGS) entry which is preliminary data.</text>
</comment>
<dbReference type="Pfam" id="PF10536">
    <property type="entry name" value="PMD"/>
    <property type="match status" value="1"/>
</dbReference>
<dbReference type="EMBL" id="JAIQCV010000005">
    <property type="protein sequence ID" value="KAH1098109.1"/>
    <property type="molecule type" value="Genomic_DNA"/>
</dbReference>
<dbReference type="AlphaFoldDB" id="A0A9D3VXI9"/>
<evidence type="ECO:0000313" key="3">
    <source>
        <dbReference type="Proteomes" id="UP000828251"/>
    </source>
</evidence>
<dbReference type="Proteomes" id="UP000828251">
    <property type="component" value="Unassembled WGS sequence"/>
</dbReference>